<dbReference type="Proteomes" id="UP001732700">
    <property type="component" value="Chromosome 2C"/>
</dbReference>
<evidence type="ECO:0000313" key="1">
    <source>
        <dbReference type="EnsemblPlants" id="AVESA.00010b.r2.2CG0293810.1.CDS"/>
    </source>
</evidence>
<organism evidence="1 2">
    <name type="scientific">Avena sativa</name>
    <name type="common">Oat</name>
    <dbReference type="NCBI Taxonomy" id="4498"/>
    <lineage>
        <taxon>Eukaryota</taxon>
        <taxon>Viridiplantae</taxon>
        <taxon>Streptophyta</taxon>
        <taxon>Embryophyta</taxon>
        <taxon>Tracheophyta</taxon>
        <taxon>Spermatophyta</taxon>
        <taxon>Magnoliopsida</taxon>
        <taxon>Liliopsida</taxon>
        <taxon>Poales</taxon>
        <taxon>Poaceae</taxon>
        <taxon>BOP clade</taxon>
        <taxon>Pooideae</taxon>
        <taxon>Poodae</taxon>
        <taxon>Poeae</taxon>
        <taxon>Poeae Chloroplast Group 1 (Aveneae type)</taxon>
        <taxon>Aveninae</taxon>
        <taxon>Avena</taxon>
    </lineage>
</organism>
<sequence>MHDCIEEITVVEQVDGQSETLVKIGADENSEEITRARGKEFGNGTMEPLKNSVNSEVFTSASIQSKEEQKEVFVEDVIKKQHFQDVDLINESKSLPDGTAVEIQGADIHKTLDMHDEVAVKQIHDCGIICENTETQILEDNHIVHSEVNDLVVMEVDEAWSTVRTHNQEAFDLEKETMEARQDLGCTIENIKMAMPGDAIMPGCSEFQTDSPETKISEVVSTKGIMSQEHLSINEKQVLEKGLECKLTEGNARPLVVTNVLGGDGVDTTVVTVDVNKANCIEGIQNQEVCGTEELQARQGKQHTGVGDVRILEDTSTNDSGDAGSEKDLCMEKGLVVLEKQDEETADENTERTLIDRGAPECGEAKHDGTMEMIHETDSAVQDFNMTEDIIPFKNEQKLTVLEKQDEETTGENTERTLVGTCPPECDEVKHDGTMQLIHETDCTVQAVNMAEDKISFKNKQNPDIIPFKNEQKLTVLEKQDEETTGENTERTLVGTCPPECDEVKHDGTMQLIHETDCTVQAVNMEEDKILFKSKKNLAVLEKQDEETTGENTERTLVGTCPPECDEVKHDGTMQLIHETDCTVQAVNMAEDKISFKNKQNPVVLEKQNEGTMEENTGRTLVDTDAPECGEEKHDGTMKTIHGADSTVQAVNMAEDKNSFKNKQNPAVLEKQNEGTTEENTKRTLVDTDAPKCGEGKHDGTMKTIHGTDSTVQAVNMTEDKISFNSKQNPTVLEKQNEGTTEENTKRTLVDTDASECGGAKHDGTMKTNHGTNSPVQAVNTTEKKFSFKIKQKGVPFGDHNKSVAEGSGSNKTARKEFKGALQPDSEHEVEAKQEILEDRAEMSIGRENDEASEQEQTSTEDAIIAPSGMDRGENNNEWAEEPIKSYGKYASNPVNTDCQTSKFGRPSIEEVRRIHSGRSVYLKDIKESQGRIRSEPSNRTPINNAGYNSRHGVPEPVTVVKDIKVPSHDTVSASGRDRALELVTGPPEETPRWRQEQYALNMLEDVQNARIAEKTRMEMEIRILKAQIVSMQKQVMNTDHAGEVISRSKRH</sequence>
<keyword evidence="2" id="KW-1185">Reference proteome</keyword>
<evidence type="ECO:0000313" key="2">
    <source>
        <dbReference type="Proteomes" id="UP001732700"/>
    </source>
</evidence>
<reference evidence="1" key="2">
    <citation type="submission" date="2025-09" db="UniProtKB">
        <authorList>
            <consortium name="EnsemblPlants"/>
        </authorList>
    </citation>
    <scope>IDENTIFICATION</scope>
</reference>
<name>A0ACD5UPC3_AVESA</name>
<protein>
    <submittedName>
        <fullName evidence="1">Uncharacterized protein</fullName>
    </submittedName>
</protein>
<reference evidence="1" key="1">
    <citation type="submission" date="2021-05" db="EMBL/GenBank/DDBJ databases">
        <authorList>
            <person name="Scholz U."/>
            <person name="Mascher M."/>
            <person name="Fiebig A."/>
        </authorList>
    </citation>
    <scope>NUCLEOTIDE SEQUENCE [LARGE SCALE GENOMIC DNA]</scope>
</reference>
<proteinExistence type="predicted"/>
<accession>A0ACD5UPC3</accession>
<dbReference type="EnsemblPlants" id="AVESA.00010b.r2.2CG0293810.1">
    <property type="protein sequence ID" value="AVESA.00010b.r2.2CG0293810.1.CDS"/>
    <property type="gene ID" value="AVESA.00010b.r2.2CG0293810"/>
</dbReference>